<dbReference type="Gene3D" id="1.10.530.10">
    <property type="match status" value="1"/>
</dbReference>
<proteinExistence type="predicted"/>
<dbReference type="InterPro" id="IPR043426">
    <property type="entry name" value="MltB-like"/>
</dbReference>
<dbReference type="RefSeq" id="WP_311341223.1">
    <property type="nucleotide sequence ID" value="NZ_JAVRHS010000009.1"/>
</dbReference>
<dbReference type="Proteomes" id="UP001259803">
    <property type="component" value="Unassembled WGS sequence"/>
</dbReference>
<sequence>MVKLMLLSARLVLLAIAGLLLPSGAVAQSPGQAEFQNYLQQVAARARQQGVSQRAIDEGLAGLTLNQRVIELDRPQAANPNSIPPPFAPYRRQHVDAARINGGIRAYAASAGIVPAVENAFGVPGEILIAIWGHETNYGTYMGGFDLPRSLATLAYEGRRRDLFETELIASLKMIDAGIARSQLKGSWAGAFGNPQFLPSVWLRLAIDGDGDGRRDIWNSRADTLFSIANYFHKAGWRPGEPWGVPASVPTGLDAGSWRTQLVSPRCPRVFARHSRWQTVAEWKALGVRPQGTIADDTPAILFEPDGRGNTAFLLTGNYRVILDYNCSNYYALSVGLLADAIR</sequence>
<gene>
    <name evidence="3" type="ORF">RM533_10675</name>
</gene>
<evidence type="ECO:0000313" key="4">
    <source>
        <dbReference type="Proteomes" id="UP001259803"/>
    </source>
</evidence>
<dbReference type="InterPro" id="IPR011970">
    <property type="entry name" value="MltB_2"/>
</dbReference>
<protein>
    <submittedName>
        <fullName evidence="3">Lytic murein transglycosylase</fullName>
    </submittedName>
</protein>
<dbReference type="PANTHER" id="PTHR30163">
    <property type="entry name" value="MEMBRANE-BOUND LYTIC MUREIN TRANSGLYCOSYLASE B"/>
    <property type="match status" value="1"/>
</dbReference>
<accession>A0ABU2ZJT4</accession>
<feature type="domain" description="Transglycosylase SLT" evidence="2">
    <location>
        <begin position="35"/>
        <end position="340"/>
    </location>
</feature>
<evidence type="ECO:0000256" key="1">
    <source>
        <dbReference type="SAM" id="SignalP"/>
    </source>
</evidence>
<dbReference type="InterPro" id="IPR031304">
    <property type="entry name" value="SLT_2"/>
</dbReference>
<feature type="chain" id="PRO_5045764055" evidence="1">
    <location>
        <begin position="28"/>
        <end position="343"/>
    </location>
</feature>
<comment type="caution">
    <text evidence="3">The sequence shown here is derived from an EMBL/GenBank/DDBJ whole genome shotgun (WGS) entry which is preliminary data.</text>
</comment>
<name>A0ABU2ZJT4_9SPHN</name>
<dbReference type="PANTHER" id="PTHR30163:SF8">
    <property type="entry name" value="LYTIC MUREIN TRANSGLYCOSYLASE"/>
    <property type="match status" value="1"/>
</dbReference>
<dbReference type="NCBIfam" id="TIGR02283">
    <property type="entry name" value="MltB_2"/>
    <property type="match status" value="1"/>
</dbReference>
<dbReference type="CDD" id="cd13399">
    <property type="entry name" value="Slt35-like"/>
    <property type="match status" value="1"/>
</dbReference>
<dbReference type="InterPro" id="IPR023346">
    <property type="entry name" value="Lysozyme-like_dom_sf"/>
</dbReference>
<feature type="signal peptide" evidence="1">
    <location>
        <begin position="1"/>
        <end position="27"/>
    </location>
</feature>
<dbReference type="Pfam" id="PF13406">
    <property type="entry name" value="SLT_2"/>
    <property type="match status" value="1"/>
</dbReference>
<dbReference type="SUPFAM" id="SSF53955">
    <property type="entry name" value="Lysozyme-like"/>
    <property type="match status" value="1"/>
</dbReference>
<keyword evidence="1" id="KW-0732">Signal</keyword>
<keyword evidence="4" id="KW-1185">Reference proteome</keyword>
<evidence type="ECO:0000313" key="3">
    <source>
        <dbReference type="EMBL" id="MDT0576645.1"/>
    </source>
</evidence>
<reference evidence="3 4" key="1">
    <citation type="submission" date="2023-09" db="EMBL/GenBank/DDBJ databases">
        <authorList>
            <person name="Rey-Velasco X."/>
        </authorList>
    </citation>
    <scope>NUCLEOTIDE SEQUENCE [LARGE SCALE GENOMIC DNA]</scope>
    <source>
        <strain evidence="3 4">F390</strain>
    </source>
</reference>
<dbReference type="EMBL" id="JAVRHS010000009">
    <property type="protein sequence ID" value="MDT0576645.1"/>
    <property type="molecule type" value="Genomic_DNA"/>
</dbReference>
<organism evidence="3 4">
    <name type="scientific">Croceicoccus esteveae</name>
    <dbReference type="NCBI Taxonomy" id="3075597"/>
    <lineage>
        <taxon>Bacteria</taxon>
        <taxon>Pseudomonadati</taxon>
        <taxon>Pseudomonadota</taxon>
        <taxon>Alphaproteobacteria</taxon>
        <taxon>Sphingomonadales</taxon>
        <taxon>Erythrobacteraceae</taxon>
        <taxon>Croceicoccus</taxon>
    </lineage>
</organism>
<evidence type="ECO:0000259" key="2">
    <source>
        <dbReference type="Pfam" id="PF13406"/>
    </source>
</evidence>
<dbReference type="Gene3D" id="1.10.8.350">
    <property type="entry name" value="Bacterial muramidase"/>
    <property type="match status" value="1"/>
</dbReference>